<dbReference type="SUPFAM" id="SSF53474">
    <property type="entry name" value="alpha/beta-Hydrolases"/>
    <property type="match status" value="1"/>
</dbReference>
<keyword evidence="4" id="KW-0378">Hydrolase</keyword>
<evidence type="ECO:0000256" key="1">
    <source>
        <dbReference type="ARBA" id="ARBA00006150"/>
    </source>
</evidence>
<dbReference type="Pfam" id="PF00326">
    <property type="entry name" value="Peptidase_S9"/>
    <property type="match status" value="1"/>
</dbReference>
<dbReference type="GO" id="GO:0006508">
    <property type="term" value="P:proteolysis"/>
    <property type="evidence" value="ECO:0007669"/>
    <property type="project" value="UniProtKB-KW"/>
</dbReference>
<keyword evidence="12" id="KW-1185">Reference proteome</keyword>
<evidence type="ECO:0000256" key="4">
    <source>
        <dbReference type="ARBA" id="ARBA00022801"/>
    </source>
</evidence>
<gene>
    <name evidence="11" type="primary">Piso0_002705</name>
    <name evidence="11" type="ORF">GNLVRS01_PISO0J17807g</name>
</gene>
<evidence type="ECO:0000256" key="5">
    <source>
        <dbReference type="ARBA" id="ARBA00022825"/>
    </source>
</evidence>
<dbReference type="InterPro" id="IPR002469">
    <property type="entry name" value="Peptidase_S9B_N"/>
</dbReference>
<dbReference type="HOGENOM" id="CLU_006105_0_1_1"/>
<protein>
    <submittedName>
        <fullName evidence="11">Piso0_002705 protein</fullName>
    </submittedName>
</protein>
<dbReference type="InParanoid" id="G8YDA8"/>
<dbReference type="OrthoDB" id="16520at2759"/>
<dbReference type="Gene3D" id="2.140.10.30">
    <property type="entry name" value="Dipeptidylpeptidase IV, N-terminal domain"/>
    <property type="match status" value="1"/>
</dbReference>
<keyword evidence="6" id="KW-0325">Glycoprotein</keyword>
<feature type="compositionally biased region" description="Low complexity" evidence="7">
    <location>
        <begin position="33"/>
        <end position="45"/>
    </location>
</feature>
<feature type="region of interest" description="Disordered" evidence="7">
    <location>
        <begin position="26"/>
        <end position="45"/>
    </location>
</feature>
<dbReference type="Proteomes" id="UP000005222">
    <property type="component" value="Chromosome J"/>
</dbReference>
<evidence type="ECO:0000313" key="11">
    <source>
        <dbReference type="EMBL" id="CCE82939.1"/>
    </source>
</evidence>
<organism evidence="11 12">
    <name type="scientific">Pichia sorbitophila (strain ATCC MYA-4447 / BCRC 22081 / CBS 7064 / NBRC 10061 / NRRL Y-12695)</name>
    <name type="common">Hybrid yeast</name>
    <dbReference type="NCBI Taxonomy" id="559304"/>
    <lineage>
        <taxon>Eukaryota</taxon>
        <taxon>Fungi</taxon>
        <taxon>Dikarya</taxon>
        <taxon>Ascomycota</taxon>
        <taxon>Saccharomycotina</taxon>
        <taxon>Pichiomycetes</taxon>
        <taxon>Debaryomycetaceae</taxon>
        <taxon>Millerozyma</taxon>
    </lineage>
</organism>
<dbReference type="eggNOG" id="KOG2100">
    <property type="taxonomic scope" value="Eukaryota"/>
</dbReference>
<reference evidence="11 12" key="1">
    <citation type="journal article" date="2012" name="G3 (Bethesda)">
        <title>Pichia sorbitophila, an interspecies yeast hybrid reveals early steps of genome resolution following polyploidization.</title>
        <authorList>
            <person name="Leh Louis V."/>
            <person name="Despons L."/>
            <person name="Friedrich A."/>
            <person name="Martin T."/>
            <person name="Durrens P."/>
            <person name="Casaregola S."/>
            <person name="Neuveglise C."/>
            <person name="Fairhead C."/>
            <person name="Marck C."/>
            <person name="Cruz J.A."/>
            <person name="Straub M.L."/>
            <person name="Kugler V."/>
            <person name="Sacerdot C."/>
            <person name="Uzunov Z."/>
            <person name="Thierry A."/>
            <person name="Weiss S."/>
            <person name="Bleykasten C."/>
            <person name="De Montigny J."/>
            <person name="Jacques N."/>
            <person name="Jung P."/>
            <person name="Lemaire M."/>
            <person name="Mallet S."/>
            <person name="Morel G."/>
            <person name="Richard G.F."/>
            <person name="Sarkar A."/>
            <person name="Savel G."/>
            <person name="Schacherer J."/>
            <person name="Seret M.L."/>
            <person name="Talla E."/>
            <person name="Samson G."/>
            <person name="Jubin C."/>
            <person name="Poulain J."/>
            <person name="Vacherie B."/>
            <person name="Barbe V."/>
            <person name="Pelletier E."/>
            <person name="Sherman D.J."/>
            <person name="Westhof E."/>
            <person name="Weissenbach J."/>
            <person name="Baret P.V."/>
            <person name="Wincker P."/>
            <person name="Gaillardin C."/>
            <person name="Dujon B."/>
            <person name="Souciet J.L."/>
        </authorList>
    </citation>
    <scope>NUCLEOTIDE SEQUENCE [LARGE SCALE GENOMIC DNA]</scope>
    <source>
        <strain evidence="12">ATCC MYA-4447 / BCRC 22081 / CBS 7064 / NBRC 10061 / NRRL Y-12695</strain>
    </source>
</reference>
<keyword evidence="8" id="KW-0472">Membrane</keyword>
<dbReference type="FunFam" id="3.40.50.1820:FF:000003">
    <property type="entry name" value="Dipeptidyl peptidase 4"/>
    <property type="match status" value="1"/>
</dbReference>
<dbReference type="PANTHER" id="PTHR11731:SF160">
    <property type="entry name" value="DIPEPTIDYL AMINOPEPTIDASE A"/>
    <property type="match status" value="1"/>
</dbReference>
<evidence type="ECO:0000256" key="8">
    <source>
        <dbReference type="SAM" id="Phobius"/>
    </source>
</evidence>
<dbReference type="InterPro" id="IPR029058">
    <property type="entry name" value="AB_hydrolase_fold"/>
</dbReference>
<evidence type="ECO:0000256" key="3">
    <source>
        <dbReference type="ARBA" id="ARBA00022670"/>
    </source>
</evidence>
<dbReference type="Pfam" id="PF00930">
    <property type="entry name" value="DPPIV_N"/>
    <property type="match status" value="1"/>
</dbReference>
<name>G8YDA8_PICSO</name>
<dbReference type="GO" id="GO:0005886">
    <property type="term" value="C:plasma membrane"/>
    <property type="evidence" value="ECO:0007669"/>
    <property type="project" value="TreeGrafter"/>
</dbReference>
<evidence type="ECO:0000256" key="7">
    <source>
        <dbReference type="SAM" id="MobiDB-lite"/>
    </source>
</evidence>
<evidence type="ECO:0000259" key="9">
    <source>
        <dbReference type="Pfam" id="PF00326"/>
    </source>
</evidence>
<evidence type="ECO:0000256" key="6">
    <source>
        <dbReference type="ARBA" id="ARBA00023180"/>
    </source>
</evidence>
<dbReference type="GO" id="GO:0004177">
    <property type="term" value="F:aminopeptidase activity"/>
    <property type="evidence" value="ECO:0007669"/>
    <property type="project" value="UniProtKB-KW"/>
</dbReference>
<dbReference type="Gene3D" id="3.40.50.1820">
    <property type="entry name" value="alpha/beta hydrolase"/>
    <property type="match status" value="1"/>
</dbReference>
<dbReference type="GO" id="GO:0008236">
    <property type="term" value="F:serine-type peptidase activity"/>
    <property type="evidence" value="ECO:0007669"/>
    <property type="project" value="UniProtKB-KW"/>
</dbReference>
<feature type="domain" description="Peptidase S9 prolyl oligopeptidase catalytic" evidence="9">
    <location>
        <begin position="721"/>
        <end position="924"/>
    </location>
</feature>
<proteinExistence type="inferred from homology"/>
<dbReference type="STRING" id="559304.G8YDA8"/>
<dbReference type="InterPro" id="IPR001375">
    <property type="entry name" value="Peptidase_S9_cat"/>
</dbReference>
<keyword evidence="3" id="KW-0645">Protease</keyword>
<keyword evidence="8" id="KW-0812">Transmembrane</keyword>
<dbReference type="EMBL" id="FO082050">
    <property type="protein sequence ID" value="CCE82939.1"/>
    <property type="molecule type" value="Genomic_DNA"/>
</dbReference>
<feature type="transmembrane region" description="Helical" evidence="8">
    <location>
        <begin position="88"/>
        <end position="107"/>
    </location>
</feature>
<dbReference type="InterPro" id="IPR050278">
    <property type="entry name" value="Serine_Prot_S9B/DPPIV"/>
</dbReference>
<dbReference type="OMA" id="NFTQRYL"/>
<accession>G8YDA8</accession>
<dbReference type="AlphaFoldDB" id="G8YDA8"/>
<evidence type="ECO:0000313" key="12">
    <source>
        <dbReference type="Proteomes" id="UP000005222"/>
    </source>
</evidence>
<evidence type="ECO:0000256" key="2">
    <source>
        <dbReference type="ARBA" id="ARBA00022438"/>
    </source>
</evidence>
<dbReference type="PANTHER" id="PTHR11731">
    <property type="entry name" value="PROTEASE FAMILY S9B,C DIPEPTIDYL-PEPTIDASE IV-RELATED"/>
    <property type="match status" value="1"/>
</dbReference>
<dbReference type="GO" id="GO:0008239">
    <property type="term" value="F:dipeptidyl-peptidase activity"/>
    <property type="evidence" value="ECO:0007669"/>
    <property type="project" value="TreeGrafter"/>
</dbReference>
<evidence type="ECO:0000259" key="10">
    <source>
        <dbReference type="Pfam" id="PF00930"/>
    </source>
</evidence>
<feature type="domain" description="Dipeptidylpeptidase IV N-terminal" evidence="10">
    <location>
        <begin position="230"/>
        <end position="614"/>
    </location>
</feature>
<keyword evidence="2" id="KW-0031">Aminopeptidase</keyword>
<keyword evidence="5" id="KW-0720">Serine protease</keyword>
<dbReference type="SUPFAM" id="SSF82171">
    <property type="entry name" value="DPP6 N-terminal domain-like"/>
    <property type="match status" value="1"/>
</dbReference>
<sequence>MFGKRVETEEYELTDQNFNVDIERQHHGHSENEANSSNRSSEESSTSHIFSAIDNVSKGAETDDFTDKLTFNSVVQKYDKVLSASKKYMALAGLCGLMIWLSMLMWYSRGSYGHISQPNGITFQPGDNSVSLSPFNPQNQNLTLEVLRSGKTFSFRAPVRWLTEKQIPEDKRKDGLYLIRIGDAYVVKSSQTEYSYTILESSDFTYNGQTFTVSYIHLNPSKHFDSITDNFLIIETDITNKWRKSKLSLYWKYELDKKIISPLAVPNDVDDDDEKELIKLQFASFSPGGNYVLYCYANNLYLTNGTPDSTIQITYSGSPVIFNGVTDWIYEEEVVGDDKLFWWSPDEENLSFATLNDSMVSKYHLDYYVKEPSSPDDYSGDTSEDNFKQYPSSLEINYPKVGTNNPALSIFNYHIKENKISKLDFKASSVQSDSILYEAIWIDNNNFLMKTTDRTSSYLTKTIFKPLTSELKEVANEDAGLYNGWISKTNVLKPIPVDSDHKASYIDRIVFNNQTHLALFPEANSSNPRILTDSAKWSVLTESPIEYDHSRKLLYFVATIRSSMDAHLMALDISKRDNNLINVTDTSKDGYYDIQFSYSAKFLSLSYMGPFLPWQKLIDMEKLVTSSGDQNGYTPNLEYLESQAPINNYKQTETSIKKINLPTKTYRTMKAGTFSDGEDIVINFIEILPPGFKRKGIKYPLLVYAYGGPGIQTVNKEHSIDFQSVVSASLNAIVLIIDPKGTGGQSWKFQSLAYGKLGYNEPRDISSVASEYIEQNKQIINTERTAIWGWSYGGFTSLKTLEYDKGETFKYGIAVAPVTNWLFYDSIYTERYMGMPDSNPNYNKYARINDFDNFKSARRFLIMHGTADDNVHIQNSLWLMDKFNSRGVENYDVHFFPDSDHSIYFHNANTIIYDKLLHWLYDAFTGKFDSLE</sequence>
<dbReference type="MEROPS" id="S09.005"/>
<keyword evidence="8" id="KW-1133">Transmembrane helix</keyword>
<comment type="similarity">
    <text evidence="1">Belongs to the peptidase S9B family.</text>
</comment>